<proteinExistence type="inferred from homology"/>
<dbReference type="PANTHER" id="PTHR10803:SF3">
    <property type="entry name" value="ATPASE GET3"/>
    <property type="match status" value="1"/>
</dbReference>
<dbReference type="Pfam" id="PF02374">
    <property type="entry name" value="ArsA_ATPase"/>
    <property type="match status" value="1"/>
</dbReference>
<organism evidence="3">
    <name type="scientific">marine sediment metagenome</name>
    <dbReference type="NCBI Taxonomy" id="412755"/>
    <lineage>
        <taxon>unclassified sequences</taxon>
        <taxon>metagenomes</taxon>
        <taxon>ecological metagenomes</taxon>
    </lineage>
</organism>
<dbReference type="GO" id="GO:0005524">
    <property type="term" value="F:ATP binding"/>
    <property type="evidence" value="ECO:0007669"/>
    <property type="project" value="InterPro"/>
</dbReference>
<comment type="similarity">
    <text evidence="1">Belongs to the arsA ATPase family.</text>
</comment>
<name>X0YQ18_9ZZZZ</name>
<dbReference type="SUPFAM" id="SSF52540">
    <property type="entry name" value="P-loop containing nucleoside triphosphate hydrolases"/>
    <property type="match status" value="1"/>
</dbReference>
<dbReference type="GO" id="GO:0016887">
    <property type="term" value="F:ATP hydrolysis activity"/>
    <property type="evidence" value="ECO:0007669"/>
    <property type="project" value="InterPro"/>
</dbReference>
<dbReference type="InterPro" id="IPR016300">
    <property type="entry name" value="ATPase_ArsA/GET3"/>
</dbReference>
<dbReference type="InterPro" id="IPR025723">
    <property type="entry name" value="ArsA/GET3_ATPase-like"/>
</dbReference>
<evidence type="ECO:0000313" key="3">
    <source>
        <dbReference type="EMBL" id="GAG58364.1"/>
    </source>
</evidence>
<comment type="caution">
    <text evidence="3">The sequence shown here is derived from an EMBL/GenBank/DDBJ whole genome shotgun (WGS) entry which is preliminary data.</text>
</comment>
<dbReference type="AlphaFoldDB" id="X0YQ18"/>
<dbReference type="EMBL" id="BART01006136">
    <property type="protein sequence ID" value="GAG58364.1"/>
    <property type="molecule type" value="Genomic_DNA"/>
</dbReference>
<sequence>MDLSEMLLNLKILMFGGKGGVGKTTCASSSAIWAAEHGRNTLIISTDPAHSLGDSFGIALPPGEPTKNSLTPRLTDEEIEHLDLESVKVQELMEQYKEETGKFVILRGTITKGFINWLKGEKIYVRNRESRFDTPISKNINK</sequence>
<protein>
    <recommendedName>
        <fullName evidence="2">ArsA/GET3 Anion-transporting ATPase-like domain-containing protein</fullName>
    </recommendedName>
</protein>
<feature type="domain" description="ArsA/GET3 Anion-transporting ATPase-like" evidence="2">
    <location>
        <begin position="11"/>
        <end position="104"/>
    </location>
</feature>
<evidence type="ECO:0000259" key="2">
    <source>
        <dbReference type="Pfam" id="PF02374"/>
    </source>
</evidence>
<dbReference type="InterPro" id="IPR027417">
    <property type="entry name" value="P-loop_NTPase"/>
</dbReference>
<evidence type="ECO:0000256" key="1">
    <source>
        <dbReference type="ARBA" id="ARBA00011040"/>
    </source>
</evidence>
<dbReference type="PANTHER" id="PTHR10803">
    <property type="entry name" value="ARSENICAL PUMP-DRIVING ATPASE ARSENITE-TRANSLOCATING ATPASE"/>
    <property type="match status" value="1"/>
</dbReference>
<dbReference type="Gene3D" id="3.40.50.300">
    <property type="entry name" value="P-loop containing nucleotide triphosphate hydrolases"/>
    <property type="match status" value="1"/>
</dbReference>
<gene>
    <name evidence="3" type="ORF">S01H4_13968</name>
</gene>
<accession>X0YQ18</accession>
<reference evidence="3" key="1">
    <citation type="journal article" date="2014" name="Front. Microbiol.">
        <title>High frequency of phylogenetically diverse reductive dehalogenase-homologous genes in deep subseafloor sedimentary metagenomes.</title>
        <authorList>
            <person name="Kawai M."/>
            <person name="Futagami T."/>
            <person name="Toyoda A."/>
            <person name="Takaki Y."/>
            <person name="Nishi S."/>
            <person name="Hori S."/>
            <person name="Arai W."/>
            <person name="Tsubouchi T."/>
            <person name="Morono Y."/>
            <person name="Uchiyama I."/>
            <person name="Ito T."/>
            <person name="Fujiyama A."/>
            <person name="Inagaki F."/>
            <person name="Takami H."/>
        </authorList>
    </citation>
    <scope>NUCLEOTIDE SEQUENCE</scope>
    <source>
        <strain evidence="3">Expedition CK06-06</strain>
    </source>
</reference>